<dbReference type="AlphaFoldDB" id="A0A813XA73"/>
<sequence>MPVITVGKETNLWQDICSEFAIKRAQAETGAISSSFLNFEKKYHDNNDIKQTLTDKQIYDPSKHSPIFCNYSYIYSPIDDITQIQINTRISHPACINYALTPIKDFQKELSKTTIIPSIQRPITPMKKNSKEFSTIEYLEKYIYPILLKGIEQLLIEAEKRKCLERKRSAFNALDYLTRYLYYKNSNRINLSDEQNQQLLDNNQLLEDIPFVRIHFEKYPRAPLPKSLLWSEEEAALIIQSFYRGYRIRKQPEVQELRQWQREWREANRNIHDVVEDFWRQHSSPPPV</sequence>
<dbReference type="InterPro" id="IPR000048">
    <property type="entry name" value="IQ_motif_EF-hand-BS"/>
</dbReference>
<dbReference type="EMBL" id="CAJNOO010000236">
    <property type="protein sequence ID" value="CAF0870835.1"/>
    <property type="molecule type" value="Genomic_DNA"/>
</dbReference>
<dbReference type="EMBL" id="CAJNOU010000105">
    <property type="protein sequence ID" value="CAF0867616.1"/>
    <property type="molecule type" value="Genomic_DNA"/>
</dbReference>
<reference evidence="1" key="1">
    <citation type="submission" date="2021-02" db="EMBL/GenBank/DDBJ databases">
        <authorList>
            <person name="Nowell W R."/>
        </authorList>
    </citation>
    <scope>NUCLEOTIDE SEQUENCE</scope>
</reference>
<evidence type="ECO:0000313" key="4">
    <source>
        <dbReference type="Proteomes" id="UP000663889"/>
    </source>
</evidence>
<evidence type="ECO:0000313" key="3">
    <source>
        <dbReference type="EMBL" id="CAF3670930.1"/>
    </source>
</evidence>
<gene>
    <name evidence="3" type="ORF">OTI717_LOCUS10560</name>
    <name evidence="2" type="ORF">RFH988_LOCUS7462</name>
    <name evidence="1" type="ORF">SEV965_LOCUS3942</name>
</gene>
<protein>
    <submittedName>
        <fullName evidence="1">Uncharacterized protein</fullName>
    </submittedName>
</protein>
<name>A0A813XA73_9BILA</name>
<dbReference type="PANTHER" id="PTHR34927">
    <property type="entry name" value="IQ DOMAIN-CONTAINING PROTEIN K"/>
    <property type="match status" value="1"/>
</dbReference>
<dbReference type="EMBL" id="CAJOAX010000959">
    <property type="protein sequence ID" value="CAF3670930.1"/>
    <property type="molecule type" value="Genomic_DNA"/>
</dbReference>
<dbReference type="Pfam" id="PF00612">
    <property type="entry name" value="IQ"/>
    <property type="match status" value="1"/>
</dbReference>
<proteinExistence type="predicted"/>
<dbReference type="CDD" id="cd22969">
    <property type="entry name" value="DD_IQCK"/>
    <property type="match status" value="1"/>
</dbReference>
<dbReference type="InterPro" id="IPR043408">
    <property type="entry name" value="IQCK"/>
</dbReference>
<dbReference type="PROSITE" id="PS50096">
    <property type="entry name" value="IQ"/>
    <property type="match status" value="1"/>
</dbReference>
<dbReference type="OrthoDB" id="2155538at2759"/>
<organism evidence="1 4">
    <name type="scientific">Rotaria sordida</name>
    <dbReference type="NCBI Taxonomy" id="392033"/>
    <lineage>
        <taxon>Eukaryota</taxon>
        <taxon>Metazoa</taxon>
        <taxon>Spiralia</taxon>
        <taxon>Gnathifera</taxon>
        <taxon>Rotifera</taxon>
        <taxon>Eurotatoria</taxon>
        <taxon>Bdelloidea</taxon>
        <taxon>Philodinida</taxon>
        <taxon>Philodinidae</taxon>
        <taxon>Rotaria</taxon>
    </lineage>
</organism>
<evidence type="ECO:0000313" key="1">
    <source>
        <dbReference type="EMBL" id="CAF0867616.1"/>
    </source>
</evidence>
<dbReference type="PANTHER" id="PTHR34927:SF1">
    <property type="entry name" value="IQ DOMAIN-CONTAINING PROTEIN K"/>
    <property type="match status" value="1"/>
</dbReference>
<dbReference type="Proteomes" id="UP000663882">
    <property type="component" value="Unassembled WGS sequence"/>
</dbReference>
<dbReference type="Proteomes" id="UP000663889">
    <property type="component" value="Unassembled WGS sequence"/>
</dbReference>
<dbReference type="CDD" id="cd23767">
    <property type="entry name" value="IQCD"/>
    <property type="match status" value="1"/>
</dbReference>
<evidence type="ECO:0000313" key="2">
    <source>
        <dbReference type="EMBL" id="CAF0870835.1"/>
    </source>
</evidence>
<accession>A0A813XA73</accession>
<comment type="caution">
    <text evidence="1">The sequence shown here is derived from an EMBL/GenBank/DDBJ whole genome shotgun (WGS) entry which is preliminary data.</text>
</comment>
<dbReference type="Proteomes" id="UP000663823">
    <property type="component" value="Unassembled WGS sequence"/>
</dbReference>